<dbReference type="RefSeq" id="WP_115571497.1">
    <property type="nucleotide sequence ID" value="NZ_NXLT01000007.1"/>
</dbReference>
<evidence type="ECO:0000313" key="3">
    <source>
        <dbReference type="Proteomes" id="UP000256514"/>
    </source>
</evidence>
<evidence type="ECO:0000259" key="1">
    <source>
        <dbReference type="Pfam" id="PF00857"/>
    </source>
</evidence>
<organism evidence="2 3">
    <name type="scientific">Helicobacter equorum</name>
    <dbReference type="NCBI Taxonomy" id="361872"/>
    <lineage>
        <taxon>Bacteria</taxon>
        <taxon>Pseudomonadati</taxon>
        <taxon>Campylobacterota</taxon>
        <taxon>Epsilonproteobacteria</taxon>
        <taxon>Campylobacterales</taxon>
        <taxon>Helicobacteraceae</taxon>
        <taxon>Helicobacter</taxon>
    </lineage>
</organism>
<feature type="domain" description="Isochorismatase-like" evidence="1">
    <location>
        <begin position="15"/>
        <end position="176"/>
    </location>
</feature>
<dbReference type="Proteomes" id="UP000256514">
    <property type="component" value="Unassembled WGS sequence"/>
</dbReference>
<protein>
    <submittedName>
        <fullName evidence="2">Hydrolase</fullName>
    </submittedName>
</protein>
<keyword evidence="3" id="KW-1185">Reference proteome</keyword>
<accession>A0A3D8IM27</accession>
<dbReference type="SUPFAM" id="SSF52499">
    <property type="entry name" value="Isochorismatase-like hydrolases"/>
    <property type="match status" value="1"/>
</dbReference>
<gene>
    <name evidence="2" type="ORF">CQA54_07590</name>
</gene>
<dbReference type="Pfam" id="PF00857">
    <property type="entry name" value="Isochorismatase"/>
    <property type="match status" value="1"/>
</dbReference>
<proteinExistence type="predicted"/>
<name>A0A3D8IM27_9HELI</name>
<comment type="caution">
    <text evidence="2">The sequence shown here is derived from an EMBL/GenBank/DDBJ whole genome shotgun (WGS) entry which is preliminary data.</text>
</comment>
<dbReference type="Gene3D" id="3.40.50.850">
    <property type="entry name" value="Isochorismatase-like"/>
    <property type="match status" value="1"/>
</dbReference>
<keyword evidence="2" id="KW-0378">Hydrolase</keyword>
<dbReference type="PANTHER" id="PTHR14119:SF3">
    <property type="entry name" value="ISOCHORISMATASE DOMAIN-CONTAINING PROTEIN 2"/>
    <property type="match status" value="1"/>
</dbReference>
<sequence>MKSFTQALLDPLDSLFVCIDIQERLLPVMARKSEVVKNTNTLLQGAQILGSKILVTEQYPKGLGATDSSIVFARIESFDSRDMQSQTPQCVLKEKSTFSIFGDEAITSCIAQTACKNLVIFGIESHVCILQSVLHARMLNFNVWVVQDALSSRSDANHHNAISLMAAQGAKITNTESVLFGSMLDSKDPHFKAISALVK</sequence>
<dbReference type="AlphaFoldDB" id="A0A3D8IM27"/>
<dbReference type="OrthoDB" id="9796958at2"/>
<reference evidence="2 3" key="1">
    <citation type="submission" date="2018-04" db="EMBL/GenBank/DDBJ databases">
        <title>Novel Campyloabacter and Helicobacter Species and Strains.</title>
        <authorList>
            <person name="Mannion A.J."/>
            <person name="Shen Z."/>
            <person name="Fox J.G."/>
        </authorList>
    </citation>
    <scope>NUCLEOTIDE SEQUENCE [LARGE SCALE GENOMIC DNA]</scope>
    <source>
        <strain evidence="2 3">MIT 12-6600</strain>
    </source>
</reference>
<dbReference type="InterPro" id="IPR036380">
    <property type="entry name" value="Isochorismatase-like_sf"/>
</dbReference>
<evidence type="ECO:0000313" key="2">
    <source>
        <dbReference type="EMBL" id="RDU66327.1"/>
    </source>
</evidence>
<dbReference type="InterPro" id="IPR050993">
    <property type="entry name" value="Isochorismatase_domain"/>
</dbReference>
<dbReference type="InterPro" id="IPR000868">
    <property type="entry name" value="Isochorismatase-like_dom"/>
</dbReference>
<dbReference type="EMBL" id="NXLT01000007">
    <property type="protein sequence ID" value="RDU66327.1"/>
    <property type="molecule type" value="Genomic_DNA"/>
</dbReference>
<dbReference type="GO" id="GO:0016787">
    <property type="term" value="F:hydrolase activity"/>
    <property type="evidence" value="ECO:0007669"/>
    <property type="project" value="UniProtKB-KW"/>
</dbReference>
<dbReference type="PANTHER" id="PTHR14119">
    <property type="entry name" value="HYDROLASE"/>
    <property type="match status" value="1"/>
</dbReference>